<protein>
    <recommendedName>
        <fullName evidence="3">Secreted protein</fullName>
    </recommendedName>
</protein>
<reference evidence="2" key="1">
    <citation type="submission" date="2023-07" db="EMBL/GenBank/DDBJ databases">
        <title>Draft genome sequence of the endophytic actinobacterium Streptomyces justiciae WPN32, a potential antibiotic producer.</title>
        <authorList>
            <person name="Yasawong M."/>
            <person name="Pana W."/>
            <person name="Ganta P."/>
            <person name="Santapan N."/>
            <person name="Songngamsuk T."/>
            <person name="Phatcharaharikarn M."/>
            <person name="Kerdtoob S."/>
            <person name="Nantapong N."/>
        </authorList>
    </citation>
    <scope>NUCLEOTIDE SEQUENCE [LARGE SCALE GENOMIC DNA]</scope>
    <source>
        <strain evidence="2">WPN32</strain>
    </source>
</reference>
<organism evidence="1 2">
    <name type="scientific">Streptomyces justiciae</name>
    <dbReference type="NCBI Taxonomy" id="2780140"/>
    <lineage>
        <taxon>Bacteria</taxon>
        <taxon>Bacillati</taxon>
        <taxon>Actinomycetota</taxon>
        <taxon>Actinomycetes</taxon>
        <taxon>Kitasatosporales</taxon>
        <taxon>Streptomycetaceae</taxon>
        <taxon>Streptomyces</taxon>
    </lineage>
</organism>
<name>A0ABU3LN96_9ACTN</name>
<keyword evidence="2" id="KW-1185">Reference proteome</keyword>
<proteinExistence type="predicted"/>
<dbReference type="RefSeq" id="WP_314199390.1">
    <property type="nucleotide sequence ID" value="NZ_JAVTLL010000004.1"/>
</dbReference>
<dbReference type="Proteomes" id="UP001257948">
    <property type="component" value="Unassembled WGS sequence"/>
</dbReference>
<gene>
    <name evidence="1" type="ORF">RQC66_08170</name>
</gene>
<sequence>MEALLVAVVGVCGTLSAAWLTQRSAARSLAAERHNAERLRQHEETTRAQERVQQARLTSYVALNQCARHYFGALNNSLHALPERAEHLDELQETRSEYRACYAEAQMVVPDQVLAVASAVNRELNQAYGILRRLHGGTLRDADSAEQARAHLDAARRLLHDLRREMRLDLGITQVVDGSPQ</sequence>
<evidence type="ECO:0000313" key="1">
    <source>
        <dbReference type="EMBL" id="MDT7840705.1"/>
    </source>
</evidence>
<accession>A0ABU3LN96</accession>
<evidence type="ECO:0000313" key="2">
    <source>
        <dbReference type="Proteomes" id="UP001257948"/>
    </source>
</evidence>
<dbReference type="EMBL" id="JAVTLL010000004">
    <property type="protein sequence ID" value="MDT7840705.1"/>
    <property type="molecule type" value="Genomic_DNA"/>
</dbReference>
<evidence type="ECO:0008006" key="3">
    <source>
        <dbReference type="Google" id="ProtNLM"/>
    </source>
</evidence>
<comment type="caution">
    <text evidence="1">The sequence shown here is derived from an EMBL/GenBank/DDBJ whole genome shotgun (WGS) entry which is preliminary data.</text>
</comment>